<dbReference type="SUPFAM" id="SSF52540">
    <property type="entry name" value="P-loop containing nucleoside triphosphate hydrolases"/>
    <property type="match status" value="1"/>
</dbReference>
<dbReference type="InterPro" id="IPR027417">
    <property type="entry name" value="P-loop_NTPase"/>
</dbReference>
<dbReference type="GO" id="GO:0005525">
    <property type="term" value="F:GTP binding"/>
    <property type="evidence" value="ECO:0007669"/>
    <property type="project" value="InterPro"/>
</dbReference>
<evidence type="ECO:0008006" key="6">
    <source>
        <dbReference type="Google" id="ProtNLM"/>
    </source>
</evidence>
<dbReference type="PANTHER" id="PTHR42714">
    <property type="entry name" value="TRNA MODIFICATION GTPASE GTPBP3"/>
    <property type="match status" value="1"/>
</dbReference>
<dbReference type="Pfam" id="PF18709">
    <property type="entry name" value="DLP_helical"/>
    <property type="match status" value="1"/>
</dbReference>
<dbReference type="EMBL" id="RSCM01000021">
    <property type="protein sequence ID" value="RUS93070.1"/>
    <property type="molecule type" value="Genomic_DNA"/>
</dbReference>
<gene>
    <name evidence="4" type="ORF">DSM107003_46100</name>
</gene>
<keyword evidence="1" id="KW-0175">Coiled coil</keyword>
<evidence type="ECO:0000313" key="4">
    <source>
        <dbReference type="EMBL" id="RUS93070.1"/>
    </source>
</evidence>
<feature type="domain" description="Dynamin-like helical" evidence="3">
    <location>
        <begin position="215"/>
        <end position="523"/>
    </location>
</feature>
<reference evidence="4 5" key="1">
    <citation type="journal article" date="2019" name="Genome Biol. Evol.">
        <title>Day and night: Metabolic profiles and evolutionary relationships of six axenic non-marine cyanobacteria.</title>
        <authorList>
            <person name="Will S.E."/>
            <person name="Henke P."/>
            <person name="Boedeker C."/>
            <person name="Huang S."/>
            <person name="Brinkmann H."/>
            <person name="Rohde M."/>
            <person name="Jarek M."/>
            <person name="Friedl T."/>
            <person name="Seufert S."/>
            <person name="Schumacher M."/>
            <person name="Overmann J."/>
            <person name="Neumann-Schaal M."/>
            <person name="Petersen J."/>
        </authorList>
    </citation>
    <scope>NUCLEOTIDE SEQUENCE [LARGE SCALE GENOMIC DNA]</scope>
    <source>
        <strain evidence="4 5">SAG 1403-4b</strain>
    </source>
</reference>
<evidence type="ECO:0000259" key="2">
    <source>
        <dbReference type="Pfam" id="PF01926"/>
    </source>
</evidence>
<dbReference type="Gene3D" id="3.40.50.300">
    <property type="entry name" value="P-loop containing nucleotide triphosphate hydrolases"/>
    <property type="match status" value="1"/>
</dbReference>
<organism evidence="4 5">
    <name type="scientific">Trichormus variabilis SAG 1403-4b</name>
    <dbReference type="NCBI Taxonomy" id="447716"/>
    <lineage>
        <taxon>Bacteria</taxon>
        <taxon>Bacillati</taxon>
        <taxon>Cyanobacteriota</taxon>
        <taxon>Cyanophyceae</taxon>
        <taxon>Nostocales</taxon>
        <taxon>Nostocaceae</taxon>
        <taxon>Trichormus</taxon>
    </lineage>
</organism>
<evidence type="ECO:0000259" key="3">
    <source>
        <dbReference type="Pfam" id="PF18709"/>
    </source>
</evidence>
<dbReference type="Proteomes" id="UP000276103">
    <property type="component" value="Unassembled WGS sequence"/>
</dbReference>
<keyword evidence="5" id="KW-1185">Reference proteome</keyword>
<evidence type="ECO:0000256" key="1">
    <source>
        <dbReference type="SAM" id="Coils"/>
    </source>
</evidence>
<dbReference type="Pfam" id="PF01926">
    <property type="entry name" value="MMR_HSR1"/>
    <property type="match status" value="1"/>
</dbReference>
<sequence length="553" mass="63668">MSSFQFNAKSQKINQLCQETIDILENRTEDEIKKLVDDFQNFWQEYQQQKKLSIAFIGQYNAGKSTLIKALTGDESVRISAEICTDKVTQYAWQDVLLLDTPGIYAGNTEHDHITLERISKCDLLVFVVPNELFNPQGAAFFQTVANQMQRVVQMVLVVNKMSRESGSPQDLLSTITKVIEPFYPQQFYTCFIDADSYLKSQDPKYVKYQQSLQTKSNFNDFLDSLQKLIQKNELSAKLVTPLHRAVDTLEKSLNFLSTGDKTTRDLLEILRRKKNIIQASQTRARNAYCYELAKLKHEVIMLGEKIASMIDGHHTKEEIKVEIEKITKEITTLSEKIIGKIQAHLQEELINLQNKLEELQNSPLGKTIAREITINLVDGKRINDPNIADKFGKSILEKQGGKILEELGKLSSKVSRDLVYNIGKFLGFKFKPWGAVNGAKFIKGLEPFIAGAGVLFDAAMTAKEEYDDQENQRQLRNARTQVREEFRKVSEEILKEYELNIEEAISFYDEELNDIENNQQELRNFDQYKHEILTQIDQKIQEIKKEIKILLK</sequence>
<feature type="coiled-coil region" evidence="1">
    <location>
        <begin position="317"/>
        <end position="363"/>
    </location>
</feature>
<dbReference type="RefSeq" id="WP_127056410.1">
    <property type="nucleotide sequence ID" value="NZ_RSCM01000021.1"/>
</dbReference>
<evidence type="ECO:0000313" key="5">
    <source>
        <dbReference type="Proteomes" id="UP000276103"/>
    </source>
</evidence>
<name>A0A3S5K2Q5_ANAVA</name>
<dbReference type="GO" id="GO:0005737">
    <property type="term" value="C:cytoplasm"/>
    <property type="evidence" value="ECO:0007669"/>
    <property type="project" value="TreeGrafter"/>
</dbReference>
<feature type="domain" description="G" evidence="2">
    <location>
        <begin position="54"/>
        <end position="161"/>
    </location>
</feature>
<dbReference type="AlphaFoldDB" id="A0A3S5K2Q5"/>
<dbReference type="PANTHER" id="PTHR42714:SF2">
    <property type="entry name" value="TRNA MODIFICATION GTPASE GTPBP3, MITOCHONDRIAL"/>
    <property type="match status" value="1"/>
</dbReference>
<comment type="caution">
    <text evidence="4">The sequence shown here is derived from an EMBL/GenBank/DDBJ whole genome shotgun (WGS) entry which is preliminary data.</text>
</comment>
<accession>A0A3S5K2Q5</accession>
<proteinExistence type="predicted"/>
<dbReference type="GO" id="GO:0030488">
    <property type="term" value="P:tRNA methylation"/>
    <property type="evidence" value="ECO:0007669"/>
    <property type="project" value="TreeGrafter"/>
</dbReference>
<dbReference type="OrthoDB" id="6197209at2"/>
<protein>
    <recommendedName>
        <fullName evidence="6">G domain-containing protein</fullName>
    </recommendedName>
</protein>
<dbReference type="InterPro" id="IPR006073">
    <property type="entry name" value="GTP-bd"/>
</dbReference>
<dbReference type="InterPro" id="IPR040576">
    <property type="entry name" value="DLP_helical"/>
</dbReference>
<dbReference type="GO" id="GO:0002098">
    <property type="term" value="P:tRNA wobble uridine modification"/>
    <property type="evidence" value="ECO:0007669"/>
    <property type="project" value="TreeGrafter"/>
</dbReference>